<gene>
    <name evidence="1" type="ORF">UFOVP542_11</name>
</gene>
<reference evidence="1" key="1">
    <citation type="submission" date="2020-04" db="EMBL/GenBank/DDBJ databases">
        <authorList>
            <person name="Chiriac C."/>
            <person name="Salcher M."/>
            <person name="Ghai R."/>
            <person name="Kavagutti S V."/>
        </authorList>
    </citation>
    <scope>NUCLEOTIDE SEQUENCE</scope>
</reference>
<accession>A0A6J5MWU1</accession>
<organism evidence="1">
    <name type="scientific">uncultured Caudovirales phage</name>
    <dbReference type="NCBI Taxonomy" id="2100421"/>
    <lineage>
        <taxon>Viruses</taxon>
        <taxon>Duplodnaviria</taxon>
        <taxon>Heunggongvirae</taxon>
        <taxon>Uroviricota</taxon>
        <taxon>Caudoviricetes</taxon>
        <taxon>Peduoviridae</taxon>
        <taxon>Maltschvirus</taxon>
        <taxon>Maltschvirus maltsch</taxon>
    </lineage>
</organism>
<dbReference type="EMBL" id="LR796517">
    <property type="protein sequence ID" value="CAB4149410.1"/>
    <property type="molecule type" value="Genomic_DNA"/>
</dbReference>
<evidence type="ECO:0000313" key="1">
    <source>
        <dbReference type="EMBL" id="CAB4149410.1"/>
    </source>
</evidence>
<name>A0A6J5MWU1_9CAUD</name>
<sequence length="104" mass="11391">MRTGMSQGPRGLRDVSKVNEPLNLDFSLEESVRKSILGATWLDEVDLGAAKEAVMLAETMDQFPDRRHQIAPILIGLLSNLGLLNNRKSTEMSPAEMLQAIANG</sequence>
<protein>
    <submittedName>
        <fullName evidence="1">Uncharacterized protein</fullName>
    </submittedName>
</protein>
<proteinExistence type="predicted"/>